<protein>
    <submittedName>
        <fullName evidence="3">SIP domain-containing protein</fullName>
    </submittedName>
</protein>
<sequence length="114" mass="12863">MRCPASPTPVPPRCWRTWPKPSRARGRSADGRGCRHHRRAVPPLRDPLDRAGHTPPGSDRLVSTVRIARLPVDTTYAWVAGESATVRAVRRHLLGERGLDRRHVTFSGYWRRGA</sequence>
<feature type="region of interest" description="Disordered" evidence="1">
    <location>
        <begin position="1"/>
        <end position="59"/>
    </location>
</feature>
<proteinExistence type="predicted"/>
<dbReference type="Proteomes" id="UP001597145">
    <property type="component" value="Unassembled WGS sequence"/>
</dbReference>
<dbReference type="InterPro" id="IPR007037">
    <property type="entry name" value="SIP_rossman_dom"/>
</dbReference>
<dbReference type="InterPro" id="IPR039374">
    <property type="entry name" value="SIP_fam"/>
</dbReference>
<organism evidence="3 4">
    <name type="scientific">Pseudonocardia aurantiaca</name>
    <dbReference type="NCBI Taxonomy" id="75290"/>
    <lineage>
        <taxon>Bacteria</taxon>
        <taxon>Bacillati</taxon>
        <taxon>Actinomycetota</taxon>
        <taxon>Actinomycetes</taxon>
        <taxon>Pseudonocardiales</taxon>
        <taxon>Pseudonocardiaceae</taxon>
        <taxon>Pseudonocardia</taxon>
    </lineage>
</organism>
<evidence type="ECO:0000313" key="3">
    <source>
        <dbReference type="EMBL" id="MFD1534362.1"/>
    </source>
</evidence>
<keyword evidence="4" id="KW-1185">Reference proteome</keyword>
<name>A0ABW4FUY1_9PSEU</name>
<dbReference type="InterPro" id="IPR039261">
    <property type="entry name" value="FNR_nucleotide-bd"/>
</dbReference>
<gene>
    <name evidence="3" type="ORF">ACFSCY_33585</name>
</gene>
<feature type="compositionally biased region" description="Pro residues" evidence="1">
    <location>
        <begin position="1"/>
        <end position="12"/>
    </location>
</feature>
<evidence type="ECO:0000256" key="1">
    <source>
        <dbReference type="SAM" id="MobiDB-lite"/>
    </source>
</evidence>
<dbReference type="PANTHER" id="PTHR30157:SF0">
    <property type="entry name" value="NADPH-DEPENDENT FERRIC-CHELATE REDUCTASE"/>
    <property type="match status" value="1"/>
</dbReference>
<feature type="domain" description="SIP-like Rossmann fold" evidence="2">
    <location>
        <begin position="53"/>
        <end position="113"/>
    </location>
</feature>
<dbReference type="EMBL" id="JBHUCP010000033">
    <property type="protein sequence ID" value="MFD1534362.1"/>
    <property type="molecule type" value="Genomic_DNA"/>
</dbReference>
<evidence type="ECO:0000313" key="4">
    <source>
        <dbReference type="Proteomes" id="UP001597145"/>
    </source>
</evidence>
<dbReference type="RefSeq" id="WP_343984656.1">
    <property type="nucleotide sequence ID" value="NZ_BAAAJG010000025.1"/>
</dbReference>
<reference evidence="4" key="1">
    <citation type="journal article" date="2019" name="Int. J. Syst. Evol. Microbiol.">
        <title>The Global Catalogue of Microorganisms (GCM) 10K type strain sequencing project: providing services to taxonomists for standard genome sequencing and annotation.</title>
        <authorList>
            <consortium name="The Broad Institute Genomics Platform"/>
            <consortium name="The Broad Institute Genome Sequencing Center for Infectious Disease"/>
            <person name="Wu L."/>
            <person name="Ma J."/>
        </authorList>
    </citation>
    <scope>NUCLEOTIDE SEQUENCE [LARGE SCALE GENOMIC DNA]</scope>
    <source>
        <strain evidence="4">JCM 12165</strain>
    </source>
</reference>
<dbReference type="Gene3D" id="3.40.50.80">
    <property type="entry name" value="Nucleotide-binding domain of ferredoxin-NADP reductase (FNR) module"/>
    <property type="match status" value="1"/>
</dbReference>
<evidence type="ECO:0000259" key="2">
    <source>
        <dbReference type="Pfam" id="PF04954"/>
    </source>
</evidence>
<comment type="caution">
    <text evidence="3">The sequence shown here is derived from an EMBL/GenBank/DDBJ whole genome shotgun (WGS) entry which is preliminary data.</text>
</comment>
<accession>A0ABW4FUY1</accession>
<dbReference type="PANTHER" id="PTHR30157">
    <property type="entry name" value="FERRIC REDUCTASE, NADPH-DEPENDENT"/>
    <property type="match status" value="1"/>
</dbReference>
<dbReference type="Pfam" id="PF04954">
    <property type="entry name" value="SIP"/>
    <property type="match status" value="1"/>
</dbReference>